<evidence type="ECO:0000256" key="5">
    <source>
        <dbReference type="ARBA" id="ARBA00023002"/>
    </source>
</evidence>
<evidence type="ECO:0000256" key="6">
    <source>
        <dbReference type="ARBA" id="ARBA00023004"/>
    </source>
</evidence>
<evidence type="ECO:0000256" key="3">
    <source>
        <dbReference type="ARBA" id="ARBA00022617"/>
    </source>
</evidence>
<dbReference type="GO" id="GO:0006700">
    <property type="term" value="P:C21-steroid hormone biosynthetic process"/>
    <property type="evidence" value="ECO:0007669"/>
    <property type="project" value="TreeGrafter"/>
</dbReference>
<dbReference type="GO" id="GO:0016705">
    <property type="term" value="F:oxidoreductase activity, acting on paired donors, with incorporation or reduction of molecular oxygen"/>
    <property type="evidence" value="ECO:0007669"/>
    <property type="project" value="InterPro"/>
</dbReference>
<dbReference type="STRING" id="7868.ENSCMIP00000009940"/>
<reference evidence="9" key="1">
    <citation type="journal article" date="2006" name="Science">
        <title>Ancient noncoding elements conserved in the human genome.</title>
        <authorList>
            <person name="Venkatesh B."/>
            <person name="Kirkness E.F."/>
            <person name="Loh Y.H."/>
            <person name="Halpern A.L."/>
            <person name="Lee A.P."/>
            <person name="Johnson J."/>
            <person name="Dandona N."/>
            <person name="Viswanathan L.D."/>
            <person name="Tay A."/>
            <person name="Venter J.C."/>
            <person name="Strausberg R.L."/>
            <person name="Brenner S."/>
        </authorList>
    </citation>
    <scope>NUCLEOTIDE SEQUENCE [LARGE SCALE GENOMIC DNA]</scope>
</reference>
<dbReference type="Ensembl" id="ENSCMIT00000010207.1">
    <property type="protein sequence ID" value="ENSCMIP00000009940.1"/>
    <property type="gene ID" value="ENSCMIG00000005241.1"/>
</dbReference>
<keyword evidence="7" id="KW-0503">Monooxygenase</keyword>
<evidence type="ECO:0000256" key="1">
    <source>
        <dbReference type="ARBA" id="ARBA00001971"/>
    </source>
</evidence>
<dbReference type="InParanoid" id="A0A4W3H3M3"/>
<dbReference type="Proteomes" id="UP000314986">
    <property type="component" value="Unassembled WGS sequence"/>
</dbReference>
<keyword evidence="9" id="KW-1185">Reference proteome</keyword>
<keyword evidence="5" id="KW-0560">Oxidoreductase</keyword>
<evidence type="ECO:0000313" key="8">
    <source>
        <dbReference type="Ensembl" id="ENSCMIP00000009940.1"/>
    </source>
</evidence>
<dbReference type="GO" id="GO:0006704">
    <property type="term" value="P:glucocorticoid biosynthetic process"/>
    <property type="evidence" value="ECO:0007669"/>
    <property type="project" value="TreeGrafter"/>
</dbReference>
<keyword evidence="6" id="KW-0408">Iron</keyword>
<sequence length="301" mass="33995">QTEPVIAGLRVGRRARRGLSLLSDTTTSTPTIRDGDGDLHRPGLLSSCTERQGFLKEGFVVPMIRVDNFACIQHLCVCLGALNTDSKLCVCLKHTQQYGKIFKSRFGPQFVVSIADQDMVAQVLRAEGRAPQRANMESWQEYRETRGRATGLISAEGEEWFKMRSTLKQQIMKPTDVAVYSKGMTDVVSDLITRMKEVKSRTGPFQTISHVNNLFFRFAMEGVATILFESRLGCLENEIPEETQEYIRALELMFSMFKTTMYAGTIPKWLRPFIPKPWDEFCRFTTSRGSTGSPRPPRGSS</sequence>
<dbReference type="GO" id="GO:0004497">
    <property type="term" value="F:monooxygenase activity"/>
    <property type="evidence" value="ECO:0007669"/>
    <property type="project" value="UniProtKB-KW"/>
</dbReference>
<comment type="similarity">
    <text evidence="2">Belongs to the cytochrome P450 family.</text>
</comment>
<dbReference type="AlphaFoldDB" id="A0A4W3H3M3"/>
<evidence type="ECO:0000256" key="4">
    <source>
        <dbReference type="ARBA" id="ARBA00022723"/>
    </source>
</evidence>
<accession>A0A4W3H3M3</accession>
<keyword evidence="4" id="KW-0479">Metal-binding</keyword>
<dbReference type="GO" id="GO:0008203">
    <property type="term" value="P:cholesterol metabolic process"/>
    <property type="evidence" value="ECO:0007669"/>
    <property type="project" value="TreeGrafter"/>
</dbReference>
<reference evidence="9" key="2">
    <citation type="journal article" date="2007" name="PLoS Biol.">
        <title>Survey sequencing and comparative analysis of the elephant shark (Callorhinchus milii) genome.</title>
        <authorList>
            <person name="Venkatesh B."/>
            <person name="Kirkness E.F."/>
            <person name="Loh Y.H."/>
            <person name="Halpern A.L."/>
            <person name="Lee A.P."/>
            <person name="Johnson J."/>
            <person name="Dandona N."/>
            <person name="Viswanathan L.D."/>
            <person name="Tay A."/>
            <person name="Venter J.C."/>
            <person name="Strausberg R.L."/>
            <person name="Brenner S."/>
        </authorList>
    </citation>
    <scope>NUCLEOTIDE SEQUENCE [LARGE SCALE GENOMIC DNA]</scope>
</reference>
<dbReference type="InterPro" id="IPR001128">
    <property type="entry name" value="Cyt_P450"/>
</dbReference>
<dbReference type="Pfam" id="PF00067">
    <property type="entry name" value="p450"/>
    <property type="match status" value="1"/>
</dbReference>
<reference evidence="8" key="5">
    <citation type="submission" date="2025-09" db="UniProtKB">
        <authorList>
            <consortium name="Ensembl"/>
        </authorList>
    </citation>
    <scope>IDENTIFICATION</scope>
</reference>
<proteinExistence type="inferred from homology"/>
<keyword evidence="3" id="KW-0349">Heme</keyword>
<dbReference type="GO" id="GO:0034650">
    <property type="term" value="P:cortisol metabolic process"/>
    <property type="evidence" value="ECO:0007669"/>
    <property type="project" value="TreeGrafter"/>
</dbReference>
<dbReference type="GO" id="GO:0020037">
    <property type="term" value="F:heme binding"/>
    <property type="evidence" value="ECO:0007669"/>
    <property type="project" value="InterPro"/>
</dbReference>
<dbReference type="GO" id="GO:0005506">
    <property type="term" value="F:iron ion binding"/>
    <property type="evidence" value="ECO:0007669"/>
    <property type="project" value="InterPro"/>
</dbReference>
<dbReference type="Gene3D" id="1.10.630.10">
    <property type="entry name" value="Cytochrome P450"/>
    <property type="match status" value="1"/>
</dbReference>
<dbReference type="GO" id="GO:0071375">
    <property type="term" value="P:cellular response to peptide hormone stimulus"/>
    <property type="evidence" value="ECO:0007669"/>
    <property type="project" value="TreeGrafter"/>
</dbReference>
<dbReference type="GeneTree" id="ENSGT00950000182905"/>
<name>A0A4W3H3M3_CALMI</name>
<protein>
    <submittedName>
        <fullName evidence="8">Cytochrome P450, family 27, subfamily C, polypeptide 1</fullName>
    </submittedName>
</protein>
<dbReference type="PANTHER" id="PTHR24279:SF122">
    <property type="entry name" value="CYTOCHROME P450 FAMILY 27 SUBFAMILY C MEMBER 1"/>
    <property type="match status" value="1"/>
</dbReference>
<organism evidence="8 9">
    <name type="scientific">Callorhinchus milii</name>
    <name type="common">Ghost shark</name>
    <dbReference type="NCBI Taxonomy" id="7868"/>
    <lineage>
        <taxon>Eukaryota</taxon>
        <taxon>Metazoa</taxon>
        <taxon>Chordata</taxon>
        <taxon>Craniata</taxon>
        <taxon>Vertebrata</taxon>
        <taxon>Chondrichthyes</taxon>
        <taxon>Holocephali</taxon>
        <taxon>Chimaeriformes</taxon>
        <taxon>Callorhinchidae</taxon>
        <taxon>Callorhinchus</taxon>
    </lineage>
</organism>
<dbReference type="InterPro" id="IPR050479">
    <property type="entry name" value="CYP11_CYP27_families"/>
</dbReference>
<comment type="cofactor">
    <cofactor evidence="1">
        <name>heme</name>
        <dbReference type="ChEBI" id="CHEBI:30413"/>
    </cofactor>
</comment>
<evidence type="ECO:0000313" key="9">
    <source>
        <dbReference type="Proteomes" id="UP000314986"/>
    </source>
</evidence>
<dbReference type="SUPFAM" id="SSF48264">
    <property type="entry name" value="Cytochrome P450"/>
    <property type="match status" value="1"/>
</dbReference>
<evidence type="ECO:0000256" key="7">
    <source>
        <dbReference type="ARBA" id="ARBA00023033"/>
    </source>
</evidence>
<dbReference type="GO" id="GO:0005743">
    <property type="term" value="C:mitochondrial inner membrane"/>
    <property type="evidence" value="ECO:0007669"/>
    <property type="project" value="TreeGrafter"/>
</dbReference>
<dbReference type="InterPro" id="IPR036396">
    <property type="entry name" value="Cyt_P450_sf"/>
</dbReference>
<reference evidence="9" key="3">
    <citation type="journal article" date="2014" name="Nature">
        <title>Elephant shark genome provides unique insights into gnathostome evolution.</title>
        <authorList>
            <consortium name="International Elephant Shark Genome Sequencing Consortium"/>
            <person name="Venkatesh B."/>
            <person name="Lee A.P."/>
            <person name="Ravi V."/>
            <person name="Maurya A.K."/>
            <person name="Lian M.M."/>
            <person name="Swann J.B."/>
            <person name="Ohta Y."/>
            <person name="Flajnik M.F."/>
            <person name="Sutoh Y."/>
            <person name="Kasahara M."/>
            <person name="Hoon S."/>
            <person name="Gangu V."/>
            <person name="Roy S.W."/>
            <person name="Irimia M."/>
            <person name="Korzh V."/>
            <person name="Kondrychyn I."/>
            <person name="Lim Z.W."/>
            <person name="Tay B.H."/>
            <person name="Tohari S."/>
            <person name="Kong K.W."/>
            <person name="Ho S."/>
            <person name="Lorente-Galdos B."/>
            <person name="Quilez J."/>
            <person name="Marques-Bonet T."/>
            <person name="Raney B.J."/>
            <person name="Ingham P.W."/>
            <person name="Tay A."/>
            <person name="Hillier L.W."/>
            <person name="Minx P."/>
            <person name="Boehm T."/>
            <person name="Wilson R.K."/>
            <person name="Brenner S."/>
            <person name="Warren W.C."/>
        </authorList>
    </citation>
    <scope>NUCLEOTIDE SEQUENCE [LARGE SCALE GENOMIC DNA]</scope>
</reference>
<dbReference type="PANTHER" id="PTHR24279">
    <property type="entry name" value="CYTOCHROME P450"/>
    <property type="match status" value="1"/>
</dbReference>
<evidence type="ECO:0000256" key="2">
    <source>
        <dbReference type="ARBA" id="ARBA00010617"/>
    </source>
</evidence>
<reference evidence="8" key="4">
    <citation type="submission" date="2025-08" db="UniProtKB">
        <authorList>
            <consortium name="Ensembl"/>
        </authorList>
    </citation>
    <scope>IDENTIFICATION</scope>
</reference>